<feature type="non-terminal residue" evidence="10">
    <location>
        <position position="1"/>
    </location>
</feature>
<dbReference type="PIRSF" id="PIRSF005604">
    <property type="entry name" value="XET"/>
    <property type="match status" value="1"/>
</dbReference>
<reference evidence="10" key="1">
    <citation type="submission" date="2025-08" db="UniProtKB">
        <authorList>
            <consortium name="RefSeq"/>
        </authorList>
    </citation>
    <scope>IDENTIFICATION</scope>
</reference>
<keyword evidence="7" id="KW-0052">Apoplast</keyword>
<gene>
    <name evidence="10" type="primary">LOC107815793</name>
</gene>
<dbReference type="RefSeq" id="XP_016496913.1">
    <property type="nucleotide sequence ID" value="XM_016641427.1"/>
</dbReference>
<name>A0A1S4C6Z8_TOBAC</name>
<feature type="domain" description="GH16" evidence="9">
    <location>
        <begin position="4"/>
        <end position="201"/>
    </location>
</feature>
<evidence type="ECO:0000256" key="4">
    <source>
        <dbReference type="ARBA" id="ARBA00023295"/>
    </source>
</evidence>
<comment type="function">
    <text evidence="7">Catalyzes xyloglucan endohydrolysis (XEH) and/or endotransglycosylation (XET). Cleaves and religates xyloglucan polymers, an essential constituent of the primary cell wall, and thereby participates in cell wall construction of growing tissues.</text>
</comment>
<feature type="region of interest" description="Disordered" evidence="8">
    <location>
        <begin position="262"/>
        <end position="330"/>
    </location>
</feature>
<dbReference type="InterPro" id="IPR013320">
    <property type="entry name" value="ConA-like_dom_sf"/>
</dbReference>
<keyword evidence="3" id="KW-1015">Disulfide bond</keyword>
<dbReference type="GO" id="GO:0042546">
    <property type="term" value="P:cell wall biogenesis"/>
    <property type="evidence" value="ECO:0007669"/>
    <property type="project" value="InterPro"/>
</dbReference>
<dbReference type="CDD" id="cd02176">
    <property type="entry name" value="GH16_XET"/>
    <property type="match status" value="1"/>
</dbReference>
<comment type="PTM">
    <text evidence="7">Contains at least one intrachain disulfide bond essential for its enzymatic activity.</text>
</comment>
<keyword evidence="7" id="KW-0134">Cell wall</keyword>
<dbReference type="InterPro" id="IPR016455">
    <property type="entry name" value="XTH"/>
</dbReference>
<dbReference type="GO" id="GO:0048046">
    <property type="term" value="C:apoplast"/>
    <property type="evidence" value="ECO:0007669"/>
    <property type="project" value="UniProtKB-SubCell"/>
</dbReference>
<evidence type="ECO:0000259" key="9">
    <source>
        <dbReference type="PROSITE" id="PS51762"/>
    </source>
</evidence>
<evidence type="ECO:0000313" key="10">
    <source>
        <dbReference type="RefSeq" id="XP_016496913.1"/>
    </source>
</evidence>
<dbReference type="EC" id="2.4.1.207" evidence="7"/>
<evidence type="ECO:0000256" key="8">
    <source>
        <dbReference type="SAM" id="MobiDB-lite"/>
    </source>
</evidence>
<proteinExistence type="inferred from homology"/>
<evidence type="ECO:0000256" key="5">
    <source>
        <dbReference type="ARBA" id="ARBA00038488"/>
    </source>
</evidence>
<protein>
    <recommendedName>
        <fullName evidence="7">Xyloglucan endotransglucosylase/hydrolase</fullName>
        <ecNumber evidence="7">2.4.1.207</ecNumber>
    </recommendedName>
</protein>
<sequence length="330" mass="38033">IGTFASRAKDLPFNVNYHILFGNEHVVSFNSGRELQISMDKTSGSGFGSKANYGSGFFHMRIKLPDRDSAGVVTAFYLRSNRNNDHDEVDFEFLGNREGKPYTLQTNVFANGQRNREQRMHLWFDPTTDFHNYKILWKQHQIVFFVDDIPFRVFKNKANIGVNYPSKPMQILATIWDGDNWATDGGLTKTNWSFAPFKSHFQDFNIIGCPISSINTNCNSPNFWWNQKKYWKLSSKQRKKYEEVKAKYMTYDYCVDKSRFSTPPPECARTQKRSFHQRSGLGQARPGTGEAAPQMQPQDRRSGPSSFGPFRRCSPLLVDAGPQMRKSLKQ</sequence>
<dbReference type="SUPFAM" id="SSF49899">
    <property type="entry name" value="Concanavalin A-like lectins/glucanases"/>
    <property type="match status" value="1"/>
</dbReference>
<comment type="similarity">
    <text evidence="5">Belongs to the glycosyl hydrolase 16 family. XTH group 1 subfamily.</text>
</comment>
<dbReference type="GO" id="GO:0016762">
    <property type="term" value="F:xyloglucan:xyloglucosyl transferase activity"/>
    <property type="evidence" value="ECO:0007669"/>
    <property type="project" value="UniProtKB-EC"/>
</dbReference>
<organism evidence="10">
    <name type="scientific">Nicotiana tabacum</name>
    <name type="common">Common tobacco</name>
    <dbReference type="NCBI Taxonomy" id="4097"/>
    <lineage>
        <taxon>Eukaryota</taxon>
        <taxon>Viridiplantae</taxon>
        <taxon>Streptophyta</taxon>
        <taxon>Embryophyta</taxon>
        <taxon>Tracheophyta</taxon>
        <taxon>Spermatophyta</taxon>
        <taxon>Magnoliopsida</taxon>
        <taxon>eudicotyledons</taxon>
        <taxon>Gunneridae</taxon>
        <taxon>Pentapetalae</taxon>
        <taxon>asterids</taxon>
        <taxon>lamiids</taxon>
        <taxon>Solanales</taxon>
        <taxon>Solanaceae</taxon>
        <taxon>Nicotianoideae</taxon>
        <taxon>Nicotianeae</taxon>
        <taxon>Nicotiana</taxon>
    </lineage>
</organism>
<dbReference type="PROSITE" id="PS51762">
    <property type="entry name" value="GH16_2"/>
    <property type="match status" value="1"/>
</dbReference>
<dbReference type="OrthoDB" id="4781at2759"/>
<evidence type="ECO:0000256" key="6">
    <source>
        <dbReference type="PIRSR" id="PIRSR005604-1"/>
    </source>
</evidence>
<keyword evidence="7" id="KW-0964">Secreted</keyword>
<dbReference type="PANTHER" id="PTHR31062">
    <property type="entry name" value="XYLOGLUCAN ENDOTRANSGLUCOSYLASE/HYDROLASE PROTEIN 8-RELATED"/>
    <property type="match status" value="1"/>
</dbReference>
<dbReference type="Pfam" id="PF06955">
    <property type="entry name" value="XET_C"/>
    <property type="match status" value="1"/>
</dbReference>
<dbReference type="OMA" id="FDQNYEV"/>
<accession>A0A1S4C6Z8</accession>
<dbReference type="Pfam" id="PF00722">
    <property type="entry name" value="Glyco_hydro_16"/>
    <property type="match status" value="1"/>
</dbReference>
<evidence type="ECO:0000256" key="2">
    <source>
        <dbReference type="ARBA" id="ARBA00022801"/>
    </source>
</evidence>
<evidence type="ECO:0000256" key="1">
    <source>
        <dbReference type="ARBA" id="ARBA00022679"/>
    </source>
</evidence>
<keyword evidence="4 7" id="KW-0326">Glycosidase</keyword>
<dbReference type="GO" id="GO:0004553">
    <property type="term" value="F:hydrolase activity, hydrolyzing O-glycosyl compounds"/>
    <property type="evidence" value="ECO:0007669"/>
    <property type="project" value="InterPro"/>
</dbReference>
<feature type="active site" description="Nucleophile" evidence="6">
    <location>
        <position position="88"/>
    </location>
</feature>
<dbReference type="SMR" id="A0A1S4C6Z8"/>
<dbReference type="GO" id="GO:0071555">
    <property type="term" value="P:cell wall organization"/>
    <property type="evidence" value="ECO:0007669"/>
    <property type="project" value="UniProtKB-KW"/>
</dbReference>
<dbReference type="STRING" id="4097.A0A1S4C6Z8"/>
<keyword evidence="2 7" id="KW-0378">Hydrolase</keyword>
<dbReference type="PaxDb" id="4097-A0A1S4C6Z8"/>
<keyword evidence="1 7" id="KW-0808">Transferase</keyword>
<dbReference type="InterPro" id="IPR044791">
    <property type="entry name" value="Beta-glucanase/XTH"/>
</dbReference>
<feature type="active site" description="Proton donor" evidence="6">
    <location>
        <position position="92"/>
    </location>
</feature>
<dbReference type="InterPro" id="IPR000757">
    <property type="entry name" value="Beta-glucanase-like"/>
</dbReference>
<evidence type="ECO:0000256" key="7">
    <source>
        <dbReference type="RuleBase" id="RU361120"/>
    </source>
</evidence>
<dbReference type="GO" id="GO:0010411">
    <property type="term" value="P:xyloglucan metabolic process"/>
    <property type="evidence" value="ECO:0007669"/>
    <property type="project" value="InterPro"/>
</dbReference>
<dbReference type="InterPro" id="IPR010713">
    <property type="entry name" value="XET_C"/>
</dbReference>
<dbReference type="Gene3D" id="2.60.120.200">
    <property type="match status" value="1"/>
</dbReference>
<evidence type="ECO:0000256" key="3">
    <source>
        <dbReference type="ARBA" id="ARBA00023157"/>
    </source>
</evidence>
<dbReference type="FunFam" id="2.60.120.200:FF:000025">
    <property type="entry name" value="Xyloglucan endotransglucosylase/hydrolase"/>
    <property type="match status" value="1"/>
</dbReference>
<dbReference type="AlphaFoldDB" id="A0A1S4C6Z8"/>
<keyword evidence="7" id="KW-0961">Cell wall biogenesis/degradation</keyword>
<dbReference type="KEGG" id="nta:107815793"/>
<comment type="subcellular location">
    <subcellularLocation>
        <location evidence="7">Secreted</location>
        <location evidence="7">Cell wall</location>
    </subcellularLocation>
    <subcellularLocation>
        <location evidence="7">Secreted</location>
        <location evidence="7">Extracellular space</location>
        <location evidence="7">Apoplast</location>
    </subcellularLocation>
</comment>